<dbReference type="Proteomes" id="UP000602087">
    <property type="component" value="Unassembled WGS sequence"/>
</dbReference>
<gene>
    <name evidence="1" type="ORF">JAV76_04795</name>
</gene>
<evidence type="ECO:0000313" key="2">
    <source>
        <dbReference type="Proteomes" id="UP000602087"/>
    </source>
</evidence>
<accession>A0A934MCZ5</accession>
<organism evidence="1 2">
    <name type="scientific">Sanguibacter suaedae</name>
    <dbReference type="NCBI Taxonomy" id="2795737"/>
    <lineage>
        <taxon>Bacteria</taxon>
        <taxon>Bacillati</taxon>
        <taxon>Actinomycetota</taxon>
        <taxon>Actinomycetes</taxon>
        <taxon>Micrococcales</taxon>
        <taxon>Sanguibacteraceae</taxon>
        <taxon>Sanguibacter</taxon>
    </lineage>
</organism>
<dbReference type="EMBL" id="JAEINH010000003">
    <property type="protein sequence ID" value="MBI9114329.1"/>
    <property type="molecule type" value="Genomic_DNA"/>
</dbReference>
<protein>
    <submittedName>
        <fullName evidence="1">Uncharacterized protein</fullName>
    </submittedName>
</protein>
<evidence type="ECO:0000313" key="1">
    <source>
        <dbReference type="EMBL" id="MBI9114329.1"/>
    </source>
</evidence>
<name>A0A934MCZ5_9MICO</name>
<proteinExistence type="predicted"/>
<dbReference type="AlphaFoldDB" id="A0A934MCZ5"/>
<keyword evidence="2" id="KW-1185">Reference proteome</keyword>
<sequence>MSWFTRKDPLPADVRRSLDLRTDDPVVSQALLDDGSWAVATRHHLVLATTGDIRRRPWCDVDRGRWDPESDTVEVDWVDRSPTTALHVADPRRTTFVRVFRERVQWSVVLSETVRLPDGAARVAVRRAPEGDLFVQVVADPGTDPTSTTAAPLIRAAVSRLSSASGAPVQA</sequence>
<comment type="caution">
    <text evidence="1">The sequence shown here is derived from an EMBL/GenBank/DDBJ whole genome shotgun (WGS) entry which is preliminary data.</text>
</comment>
<reference evidence="1" key="1">
    <citation type="submission" date="2020-12" db="EMBL/GenBank/DDBJ databases">
        <title>Sanguibacter suaedae sp. nov., isolated from Suaeda aralocaspica.</title>
        <authorList>
            <person name="Ma Q."/>
        </authorList>
    </citation>
    <scope>NUCLEOTIDE SEQUENCE</scope>
    <source>
        <strain evidence="1">YZGR15</strain>
    </source>
</reference>
<dbReference type="RefSeq" id="WP_198732890.1">
    <property type="nucleotide sequence ID" value="NZ_JAEINH010000003.1"/>
</dbReference>